<organism evidence="2 3">
    <name type="scientific">Schizothecium vesticola</name>
    <dbReference type="NCBI Taxonomy" id="314040"/>
    <lineage>
        <taxon>Eukaryota</taxon>
        <taxon>Fungi</taxon>
        <taxon>Dikarya</taxon>
        <taxon>Ascomycota</taxon>
        <taxon>Pezizomycotina</taxon>
        <taxon>Sordariomycetes</taxon>
        <taxon>Sordariomycetidae</taxon>
        <taxon>Sordariales</taxon>
        <taxon>Schizotheciaceae</taxon>
        <taxon>Schizothecium</taxon>
    </lineage>
</organism>
<dbReference type="AlphaFoldDB" id="A0AA40K1Y3"/>
<dbReference type="Proteomes" id="UP001172155">
    <property type="component" value="Unassembled WGS sequence"/>
</dbReference>
<sequence length="84" mass="9488">MICRNNRCLFLHQLRGYSIFAVLLAAFGGSTGHHYEHGTLLRFAFVFPLSASGLSLFRLPPMAFFNLGLARKTKMETSSRRKPL</sequence>
<accession>A0AA40K1Y3</accession>
<protein>
    <submittedName>
        <fullName evidence="2">Uncharacterized protein</fullName>
    </submittedName>
</protein>
<keyword evidence="1" id="KW-0472">Membrane</keyword>
<feature type="transmembrane region" description="Helical" evidence="1">
    <location>
        <begin position="14"/>
        <end position="33"/>
    </location>
</feature>
<evidence type="ECO:0000313" key="2">
    <source>
        <dbReference type="EMBL" id="KAK0742875.1"/>
    </source>
</evidence>
<feature type="transmembrane region" description="Helical" evidence="1">
    <location>
        <begin position="45"/>
        <end position="70"/>
    </location>
</feature>
<proteinExistence type="predicted"/>
<keyword evidence="3" id="KW-1185">Reference proteome</keyword>
<keyword evidence="1" id="KW-0812">Transmembrane</keyword>
<comment type="caution">
    <text evidence="2">The sequence shown here is derived from an EMBL/GenBank/DDBJ whole genome shotgun (WGS) entry which is preliminary data.</text>
</comment>
<name>A0AA40K1Y3_9PEZI</name>
<evidence type="ECO:0000313" key="3">
    <source>
        <dbReference type="Proteomes" id="UP001172155"/>
    </source>
</evidence>
<reference evidence="2" key="1">
    <citation type="submission" date="2023-06" db="EMBL/GenBank/DDBJ databases">
        <title>Genome-scale phylogeny and comparative genomics of the fungal order Sordariales.</title>
        <authorList>
            <consortium name="Lawrence Berkeley National Laboratory"/>
            <person name="Hensen N."/>
            <person name="Bonometti L."/>
            <person name="Westerberg I."/>
            <person name="Brannstrom I.O."/>
            <person name="Guillou S."/>
            <person name="Cros-Aarteil S."/>
            <person name="Calhoun S."/>
            <person name="Haridas S."/>
            <person name="Kuo A."/>
            <person name="Mondo S."/>
            <person name="Pangilinan J."/>
            <person name="Riley R."/>
            <person name="LaButti K."/>
            <person name="Andreopoulos B."/>
            <person name="Lipzen A."/>
            <person name="Chen C."/>
            <person name="Yanf M."/>
            <person name="Daum C."/>
            <person name="Ng V."/>
            <person name="Clum A."/>
            <person name="Steindorff A."/>
            <person name="Ohm R."/>
            <person name="Martin F."/>
            <person name="Silar P."/>
            <person name="Natvig D."/>
            <person name="Lalanne C."/>
            <person name="Gautier V."/>
            <person name="Ament-velasquez S.L."/>
            <person name="Kruys A."/>
            <person name="Hutchinson M.I."/>
            <person name="Powell A.J."/>
            <person name="Barry K."/>
            <person name="Miller A.N."/>
            <person name="Grigoriev I.V."/>
            <person name="Debuchy R."/>
            <person name="Gladieux P."/>
            <person name="Thoren M.H."/>
            <person name="Johannesson H."/>
        </authorList>
    </citation>
    <scope>NUCLEOTIDE SEQUENCE</scope>
    <source>
        <strain evidence="2">SMH3187-1</strain>
    </source>
</reference>
<evidence type="ECO:0000256" key="1">
    <source>
        <dbReference type="SAM" id="Phobius"/>
    </source>
</evidence>
<dbReference type="EMBL" id="JAUKUD010000005">
    <property type="protein sequence ID" value="KAK0742875.1"/>
    <property type="molecule type" value="Genomic_DNA"/>
</dbReference>
<keyword evidence="1" id="KW-1133">Transmembrane helix</keyword>
<gene>
    <name evidence="2" type="ORF">B0T18DRAFT_171970</name>
</gene>